<name>A0AAV3PZQ2_LITER</name>
<evidence type="ECO:0000313" key="1">
    <source>
        <dbReference type="EMBL" id="GAA0156523.1"/>
    </source>
</evidence>
<dbReference type="InterPro" id="IPR040378">
    <property type="entry name" value="BASL"/>
</dbReference>
<gene>
    <name evidence="1" type="ORF">LIER_14005</name>
</gene>
<dbReference type="EMBL" id="BAABME010002884">
    <property type="protein sequence ID" value="GAA0156523.1"/>
    <property type="molecule type" value="Genomic_DNA"/>
</dbReference>
<comment type="caution">
    <text evidence="1">The sequence shown here is derived from an EMBL/GenBank/DDBJ whole genome shotgun (WGS) entry which is preliminary data.</text>
</comment>
<dbReference type="PANTHER" id="PTHR33914">
    <property type="entry name" value="18S PRE-RIBOSOMAL ASSEMBLY PROTEIN GAR2-LIKE PROTEIN"/>
    <property type="match status" value="1"/>
</dbReference>
<protein>
    <submittedName>
        <fullName evidence="1">Uncharacterized protein</fullName>
    </submittedName>
</protein>
<organism evidence="1 2">
    <name type="scientific">Lithospermum erythrorhizon</name>
    <name type="common">Purple gromwell</name>
    <name type="synonym">Lithospermum officinale var. erythrorhizon</name>
    <dbReference type="NCBI Taxonomy" id="34254"/>
    <lineage>
        <taxon>Eukaryota</taxon>
        <taxon>Viridiplantae</taxon>
        <taxon>Streptophyta</taxon>
        <taxon>Embryophyta</taxon>
        <taxon>Tracheophyta</taxon>
        <taxon>Spermatophyta</taxon>
        <taxon>Magnoliopsida</taxon>
        <taxon>eudicotyledons</taxon>
        <taxon>Gunneridae</taxon>
        <taxon>Pentapetalae</taxon>
        <taxon>asterids</taxon>
        <taxon>lamiids</taxon>
        <taxon>Boraginales</taxon>
        <taxon>Boraginaceae</taxon>
        <taxon>Boraginoideae</taxon>
        <taxon>Lithospermeae</taxon>
        <taxon>Lithospermum</taxon>
    </lineage>
</organism>
<dbReference type="GO" id="GO:0009786">
    <property type="term" value="P:regulation of asymmetric cell division"/>
    <property type="evidence" value="ECO:0007669"/>
    <property type="project" value="InterPro"/>
</dbReference>
<reference evidence="1 2" key="1">
    <citation type="submission" date="2024-01" db="EMBL/GenBank/DDBJ databases">
        <title>The complete chloroplast genome sequence of Lithospermum erythrorhizon: insights into the phylogenetic relationship among Boraginaceae species and the maternal lineages of purple gromwells.</title>
        <authorList>
            <person name="Okada T."/>
            <person name="Watanabe K."/>
        </authorList>
    </citation>
    <scope>NUCLEOTIDE SEQUENCE [LARGE SCALE GENOMIC DNA]</scope>
</reference>
<dbReference type="Proteomes" id="UP001454036">
    <property type="component" value="Unassembled WGS sequence"/>
</dbReference>
<dbReference type="AlphaFoldDB" id="A0AAV3PZQ2"/>
<keyword evidence="2" id="KW-1185">Reference proteome</keyword>
<dbReference type="PANTHER" id="PTHR33914:SF2">
    <property type="entry name" value="OS02G0582100 PROTEIN"/>
    <property type="match status" value="1"/>
</dbReference>
<sequence>MKEKQNRLVSYLAGYLPFSSEYSQKYNYNGKAANPLALQTRQRKKLWNTHELDGCNIVDGLSKDTKNVIRGSPADDLHGPVFKHLSGVKDMNMLKADGNDKDVSLNSPELECSIIMNDYANHNKQEPVDSVPPVVTSSTLFQADRICTDEDDFLDYDPELSVCCKEINDNVVKEIWVDEGMPLEDEGLIELHFNNYSGPRANVYTSVKEPGDHNIELSIHDVFKVSSEEDADVHFSNKCLAKEEGNIASPCLADLMRMDDQSPEVLLQTSEEDAGKKITNDVLDEKSIDTRALPRQKTGTRRNLQSVMKISDKQEDEVRLPKQVVEHADKDERHQESVSDNKYRNYSKSPTFISEVLSSSLYGSYMNIHQGNRINYYEGHSANTFEAPRSGVDGKAVSGGQIVDMDANAVNINQQPLATTKMVDSESPFPLNDCKNICETGSIQKSPQQLSHEAWSSSSPANSEVQSAGVNEIAGNASFIKQGEPCNIEAISCAESGQITDSGHITYSGNTSMRSESSTTSTGSFSFPVLQTEWNSSPAKMGDANKRRLGKMCGNWKQGILCCRF</sequence>
<accession>A0AAV3PZQ2</accession>
<proteinExistence type="predicted"/>
<evidence type="ECO:0000313" key="2">
    <source>
        <dbReference type="Proteomes" id="UP001454036"/>
    </source>
</evidence>